<gene>
    <name evidence="1" type="ORF">BS47DRAFT_1365786</name>
</gene>
<keyword evidence="2" id="KW-1185">Reference proteome</keyword>
<evidence type="ECO:0000313" key="2">
    <source>
        <dbReference type="Proteomes" id="UP000886523"/>
    </source>
</evidence>
<organism evidence="1 2">
    <name type="scientific">Hydnum rufescens UP504</name>
    <dbReference type="NCBI Taxonomy" id="1448309"/>
    <lineage>
        <taxon>Eukaryota</taxon>
        <taxon>Fungi</taxon>
        <taxon>Dikarya</taxon>
        <taxon>Basidiomycota</taxon>
        <taxon>Agaricomycotina</taxon>
        <taxon>Agaricomycetes</taxon>
        <taxon>Cantharellales</taxon>
        <taxon>Hydnaceae</taxon>
        <taxon>Hydnum</taxon>
    </lineage>
</organism>
<name>A0A9P6DSK5_9AGAM</name>
<evidence type="ECO:0000313" key="1">
    <source>
        <dbReference type="EMBL" id="KAF9508705.1"/>
    </source>
</evidence>
<sequence length="190" mass="20354">MVQFVLQDDGETLLGPAVNVPADFSCEGLEALANKQSGQTTHSGAPTRLVVSTSLLQEVLAHPSKAFMPEDALKVYCSLHILVYGAPAGDGSGDTTAHLLDLNMELPSHTLARHKAGCCVWSGRQGNGSWRPVGTMDRCASGIQSLGSLLGDALKGHTMWITSLAWGPIHMYVEIIINFLSRCQRGKLEQ</sequence>
<reference evidence="1" key="1">
    <citation type="journal article" date="2020" name="Nat. Commun.">
        <title>Large-scale genome sequencing of mycorrhizal fungi provides insights into the early evolution of symbiotic traits.</title>
        <authorList>
            <person name="Miyauchi S."/>
            <person name="Kiss E."/>
            <person name="Kuo A."/>
            <person name="Drula E."/>
            <person name="Kohler A."/>
            <person name="Sanchez-Garcia M."/>
            <person name="Morin E."/>
            <person name="Andreopoulos B."/>
            <person name="Barry K.W."/>
            <person name="Bonito G."/>
            <person name="Buee M."/>
            <person name="Carver A."/>
            <person name="Chen C."/>
            <person name="Cichocki N."/>
            <person name="Clum A."/>
            <person name="Culley D."/>
            <person name="Crous P.W."/>
            <person name="Fauchery L."/>
            <person name="Girlanda M."/>
            <person name="Hayes R.D."/>
            <person name="Keri Z."/>
            <person name="LaButti K."/>
            <person name="Lipzen A."/>
            <person name="Lombard V."/>
            <person name="Magnuson J."/>
            <person name="Maillard F."/>
            <person name="Murat C."/>
            <person name="Nolan M."/>
            <person name="Ohm R.A."/>
            <person name="Pangilinan J."/>
            <person name="Pereira M.F."/>
            <person name="Perotto S."/>
            <person name="Peter M."/>
            <person name="Pfister S."/>
            <person name="Riley R."/>
            <person name="Sitrit Y."/>
            <person name="Stielow J.B."/>
            <person name="Szollosi G."/>
            <person name="Zifcakova L."/>
            <person name="Stursova M."/>
            <person name="Spatafora J.W."/>
            <person name="Tedersoo L."/>
            <person name="Vaario L.M."/>
            <person name="Yamada A."/>
            <person name="Yan M."/>
            <person name="Wang P."/>
            <person name="Xu J."/>
            <person name="Bruns T."/>
            <person name="Baldrian P."/>
            <person name="Vilgalys R."/>
            <person name="Dunand C."/>
            <person name="Henrissat B."/>
            <person name="Grigoriev I.V."/>
            <person name="Hibbett D."/>
            <person name="Nagy L.G."/>
            <person name="Martin F.M."/>
        </authorList>
    </citation>
    <scope>NUCLEOTIDE SEQUENCE</scope>
    <source>
        <strain evidence="1">UP504</strain>
    </source>
</reference>
<proteinExistence type="predicted"/>
<dbReference type="EMBL" id="MU129053">
    <property type="protein sequence ID" value="KAF9508705.1"/>
    <property type="molecule type" value="Genomic_DNA"/>
</dbReference>
<accession>A0A9P6DSK5</accession>
<dbReference type="AlphaFoldDB" id="A0A9P6DSK5"/>
<dbReference type="OrthoDB" id="10267436at2759"/>
<comment type="caution">
    <text evidence="1">The sequence shown here is derived from an EMBL/GenBank/DDBJ whole genome shotgun (WGS) entry which is preliminary data.</text>
</comment>
<dbReference type="Proteomes" id="UP000886523">
    <property type="component" value="Unassembled WGS sequence"/>
</dbReference>
<protein>
    <submittedName>
        <fullName evidence="1">Uncharacterized protein</fullName>
    </submittedName>
</protein>